<dbReference type="InterPro" id="IPR030559">
    <property type="entry name" value="PolZ_Rev3"/>
</dbReference>
<protein>
    <submittedName>
        <fullName evidence="2">Uncharacterized protein</fullName>
    </submittedName>
</protein>
<dbReference type="PANTHER" id="PTHR45812:SF1">
    <property type="entry name" value="DNA POLYMERASE ZETA CATALYTIC SUBUNIT"/>
    <property type="match status" value="1"/>
</dbReference>
<feature type="compositionally biased region" description="Polar residues" evidence="1">
    <location>
        <begin position="129"/>
        <end position="140"/>
    </location>
</feature>
<dbReference type="GO" id="GO:0016035">
    <property type="term" value="C:zeta DNA polymerase complex"/>
    <property type="evidence" value="ECO:0007669"/>
    <property type="project" value="InterPro"/>
</dbReference>
<dbReference type="GO" id="GO:0005634">
    <property type="term" value="C:nucleus"/>
    <property type="evidence" value="ECO:0007669"/>
    <property type="project" value="TreeGrafter"/>
</dbReference>
<dbReference type="AlphaFoldDB" id="A0A2N9EAN9"/>
<dbReference type="PANTHER" id="PTHR45812">
    <property type="entry name" value="DNA POLYMERASE ZETA CATALYTIC SUBUNIT"/>
    <property type="match status" value="1"/>
</dbReference>
<feature type="compositionally biased region" description="Basic and acidic residues" evidence="1">
    <location>
        <begin position="142"/>
        <end position="151"/>
    </location>
</feature>
<feature type="region of interest" description="Disordered" evidence="1">
    <location>
        <begin position="129"/>
        <end position="163"/>
    </location>
</feature>
<proteinExistence type="predicted"/>
<dbReference type="GO" id="GO:0042276">
    <property type="term" value="P:error-prone translesion synthesis"/>
    <property type="evidence" value="ECO:0007669"/>
    <property type="project" value="TreeGrafter"/>
</dbReference>
<evidence type="ECO:0000256" key="1">
    <source>
        <dbReference type="SAM" id="MobiDB-lite"/>
    </source>
</evidence>
<name>A0A2N9EAN9_FAGSY</name>
<reference evidence="2" key="1">
    <citation type="submission" date="2018-02" db="EMBL/GenBank/DDBJ databases">
        <authorList>
            <person name="Cohen D.B."/>
            <person name="Kent A.D."/>
        </authorList>
    </citation>
    <scope>NUCLEOTIDE SEQUENCE</scope>
</reference>
<dbReference type="GO" id="GO:0000724">
    <property type="term" value="P:double-strand break repair via homologous recombination"/>
    <property type="evidence" value="ECO:0007669"/>
    <property type="project" value="TreeGrafter"/>
</dbReference>
<dbReference type="EMBL" id="OIVN01000194">
    <property type="protein sequence ID" value="SPC76027.1"/>
    <property type="molecule type" value="Genomic_DNA"/>
</dbReference>
<gene>
    <name evidence="2" type="ORF">FSB_LOCUS3909</name>
</gene>
<sequence>MEDSQSDSNMFSIRIISIDYYMATPISGLDVCYRSFQVGDEARIGAITKLVDFTVTSPSQVHTGPWICIERFQQIGFVASSYLQMGMVECGVSSVDCSMYESGHNDEPSLVWVHDKSFENLVGTNVTTNSMGQQNQNCSGGKQEKYERTGMHDGAMPSDPSKPLPDDVLRTLSLGLEFENKLIELCGETENTLALNPFEKNVKLLQSMTSATDEGNLVGLGHTNTDNIDGEPLKHSKEKEIMGSLSPQAADKEALGLLRWLAMSLAAEYINSDDKLVRETVLSPFGRGAKRSPTSRP</sequence>
<evidence type="ECO:0000313" key="2">
    <source>
        <dbReference type="EMBL" id="SPC76027.1"/>
    </source>
</evidence>
<dbReference type="GO" id="GO:0003887">
    <property type="term" value="F:DNA-directed DNA polymerase activity"/>
    <property type="evidence" value="ECO:0007669"/>
    <property type="project" value="TreeGrafter"/>
</dbReference>
<accession>A0A2N9EAN9</accession>
<organism evidence="2">
    <name type="scientific">Fagus sylvatica</name>
    <name type="common">Beechnut</name>
    <dbReference type="NCBI Taxonomy" id="28930"/>
    <lineage>
        <taxon>Eukaryota</taxon>
        <taxon>Viridiplantae</taxon>
        <taxon>Streptophyta</taxon>
        <taxon>Embryophyta</taxon>
        <taxon>Tracheophyta</taxon>
        <taxon>Spermatophyta</taxon>
        <taxon>Magnoliopsida</taxon>
        <taxon>eudicotyledons</taxon>
        <taxon>Gunneridae</taxon>
        <taxon>Pentapetalae</taxon>
        <taxon>rosids</taxon>
        <taxon>fabids</taxon>
        <taxon>Fagales</taxon>
        <taxon>Fagaceae</taxon>
        <taxon>Fagus</taxon>
    </lineage>
</organism>